<sequence>MRFFLLQCLHHCTGYHFFSDNSISNLTSTGSSRHHSSESRLSFISARATSSASSSSSRINLWRPHVHIFLLYEFVNGANLSHCLRNKINAHFMMLSTWLSSMKVATDIVDNPDYIHKKIELSTKSSHHRTATVHLSPPLII</sequence>
<name>A0ABU6WFM7_9FABA</name>
<evidence type="ECO:0000313" key="2">
    <source>
        <dbReference type="Proteomes" id="UP001341840"/>
    </source>
</evidence>
<gene>
    <name evidence="1" type="ORF">PIB30_050287</name>
</gene>
<protein>
    <submittedName>
        <fullName evidence="1">Uncharacterized protein</fullName>
    </submittedName>
</protein>
<dbReference type="PANTHER" id="PTHR46863">
    <property type="entry name" value="OS09G0572100 PROTEIN"/>
    <property type="match status" value="1"/>
</dbReference>
<proteinExistence type="predicted"/>
<reference evidence="1 2" key="1">
    <citation type="journal article" date="2023" name="Plants (Basel)">
        <title>Bridging the Gap: Combining Genomics and Transcriptomics Approaches to Understand Stylosanthes scabra, an Orphan Legume from the Brazilian Caatinga.</title>
        <authorList>
            <person name="Ferreira-Neto J.R.C."/>
            <person name="da Silva M.D."/>
            <person name="Binneck E."/>
            <person name="de Melo N.F."/>
            <person name="da Silva R.H."/>
            <person name="de Melo A.L.T.M."/>
            <person name="Pandolfi V."/>
            <person name="Bustamante F.O."/>
            <person name="Brasileiro-Vidal A.C."/>
            <person name="Benko-Iseppon A.M."/>
        </authorList>
    </citation>
    <scope>NUCLEOTIDE SEQUENCE [LARGE SCALE GENOMIC DNA]</scope>
    <source>
        <tissue evidence="1">Leaves</tissue>
    </source>
</reference>
<keyword evidence="2" id="KW-1185">Reference proteome</keyword>
<evidence type="ECO:0000313" key="1">
    <source>
        <dbReference type="EMBL" id="MED6184726.1"/>
    </source>
</evidence>
<comment type="caution">
    <text evidence="1">The sequence shown here is derived from an EMBL/GenBank/DDBJ whole genome shotgun (WGS) entry which is preliminary data.</text>
</comment>
<accession>A0ABU6WFM7</accession>
<dbReference type="Proteomes" id="UP001341840">
    <property type="component" value="Unassembled WGS sequence"/>
</dbReference>
<dbReference type="PANTHER" id="PTHR46863:SF1">
    <property type="entry name" value="PROTEIN KINASE SUPERFAMILY PROTEIN"/>
    <property type="match status" value="1"/>
</dbReference>
<organism evidence="1 2">
    <name type="scientific">Stylosanthes scabra</name>
    <dbReference type="NCBI Taxonomy" id="79078"/>
    <lineage>
        <taxon>Eukaryota</taxon>
        <taxon>Viridiplantae</taxon>
        <taxon>Streptophyta</taxon>
        <taxon>Embryophyta</taxon>
        <taxon>Tracheophyta</taxon>
        <taxon>Spermatophyta</taxon>
        <taxon>Magnoliopsida</taxon>
        <taxon>eudicotyledons</taxon>
        <taxon>Gunneridae</taxon>
        <taxon>Pentapetalae</taxon>
        <taxon>rosids</taxon>
        <taxon>fabids</taxon>
        <taxon>Fabales</taxon>
        <taxon>Fabaceae</taxon>
        <taxon>Papilionoideae</taxon>
        <taxon>50 kb inversion clade</taxon>
        <taxon>dalbergioids sensu lato</taxon>
        <taxon>Dalbergieae</taxon>
        <taxon>Pterocarpus clade</taxon>
        <taxon>Stylosanthes</taxon>
    </lineage>
</organism>
<dbReference type="EMBL" id="JASCZI010181587">
    <property type="protein sequence ID" value="MED6184726.1"/>
    <property type="molecule type" value="Genomic_DNA"/>
</dbReference>